<dbReference type="Pfam" id="PF00512">
    <property type="entry name" value="HisKA"/>
    <property type="match status" value="1"/>
</dbReference>
<dbReference type="Pfam" id="PF08448">
    <property type="entry name" value="PAS_4"/>
    <property type="match status" value="1"/>
</dbReference>
<evidence type="ECO:0000313" key="11">
    <source>
        <dbReference type="EMBL" id="WXB04325.1"/>
    </source>
</evidence>
<keyword evidence="4" id="KW-0808">Transferase</keyword>
<dbReference type="InterPro" id="IPR036890">
    <property type="entry name" value="HATPase_C_sf"/>
</dbReference>
<dbReference type="InterPro" id="IPR003594">
    <property type="entry name" value="HATPase_dom"/>
</dbReference>
<dbReference type="PRINTS" id="PR00344">
    <property type="entry name" value="BCTRLSENSOR"/>
</dbReference>
<feature type="compositionally biased region" description="Polar residues" evidence="9">
    <location>
        <begin position="341"/>
        <end position="355"/>
    </location>
</feature>
<comment type="catalytic activity">
    <reaction evidence="1">
        <text>ATP + protein L-histidine = ADP + protein N-phospho-L-histidine.</text>
        <dbReference type="EC" id="2.7.13.3"/>
    </reaction>
</comment>
<evidence type="ECO:0000313" key="12">
    <source>
        <dbReference type="Proteomes" id="UP001374803"/>
    </source>
</evidence>
<dbReference type="SMART" id="SM00388">
    <property type="entry name" value="HisKA"/>
    <property type="match status" value="1"/>
</dbReference>
<dbReference type="InterPro" id="IPR003661">
    <property type="entry name" value="HisK_dim/P_dom"/>
</dbReference>
<accession>A0ABZ2L0I5</accession>
<evidence type="ECO:0000256" key="7">
    <source>
        <dbReference type="ARBA" id="ARBA00022840"/>
    </source>
</evidence>
<dbReference type="PANTHER" id="PTHR42878:SF7">
    <property type="entry name" value="SENSOR HISTIDINE KINASE GLRK"/>
    <property type="match status" value="1"/>
</dbReference>
<dbReference type="Proteomes" id="UP001374803">
    <property type="component" value="Chromosome"/>
</dbReference>
<dbReference type="CDD" id="cd00082">
    <property type="entry name" value="HisKA"/>
    <property type="match status" value="1"/>
</dbReference>
<keyword evidence="7" id="KW-0067">ATP-binding</keyword>
<feature type="domain" description="Histidine kinase" evidence="10">
    <location>
        <begin position="146"/>
        <end position="362"/>
    </location>
</feature>
<dbReference type="SUPFAM" id="SSF55874">
    <property type="entry name" value="ATPase domain of HSP90 chaperone/DNA topoisomerase II/histidine kinase"/>
    <property type="match status" value="1"/>
</dbReference>
<keyword evidence="5" id="KW-0547">Nucleotide-binding</keyword>
<dbReference type="Pfam" id="PF02518">
    <property type="entry name" value="HATPase_c"/>
    <property type="match status" value="1"/>
</dbReference>
<dbReference type="InterPro" id="IPR050351">
    <property type="entry name" value="BphY/WalK/GraS-like"/>
</dbReference>
<sequence length="365" mass="40083">MKPPDAILRQMPVPVAMFKGPDHVYEFANRLHDEVMGRSNVIGKTFREVYPELVGTPILEAFDHVYRTGEPFSADEFSLPLVRGGKKKEAIFKFSIEPLRNDAGVMEGLLTVGIEVTEQVLARWDLGAALNAEKRTETLRERLLGIVGHDLRNPLSTITVSAHMMLKQESLTAQQTKIARRILNSAERMARMISEILDFAQGRLGGGIPITRALVNLHDIATQSADELGAVYPDRTIVLSLEGDAKGHWDADRMSQVIVNLVLNAMQHAAPGTPVELTVRADGDDVVIDATHTGPAISSEILPIIWDPFLRANEGQNAARPLRGLGLALYIVEQIVRSHGGTVNTRSDDASTTFTARLPRTEPQP</sequence>
<dbReference type="SUPFAM" id="SSF47384">
    <property type="entry name" value="Homodimeric domain of signal transducing histidine kinase"/>
    <property type="match status" value="1"/>
</dbReference>
<evidence type="ECO:0000259" key="10">
    <source>
        <dbReference type="PROSITE" id="PS50109"/>
    </source>
</evidence>
<organism evidence="11 12">
    <name type="scientific">Pendulispora rubella</name>
    <dbReference type="NCBI Taxonomy" id="2741070"/>
    <lineage>
        <taxon>Bacteria</taxon>
        <taxon>Pseudomonadati</taxon>
        <taxon>Myxococcota</taxon>
        <taxon>Myxococcia</taxon>
        <taxon>Myxococcales</taxon>
        <taxon>Sorangiineae</taxon>
        <taxon>Pendulisporaceae</taxon>
        <taxon>Pendulispora</taxon>
    </lineage>
</organism>
<evidence type="ECO:0000256" key="8">
    <source>
        <dbReference type="ARBA" id="ARBA00023012"/>
    </source>
</evidence>
<dbReference type="Gene3D" id="3.30.565.10">
    <property type="entry name" value="Histidine kinase-like ATPase, C-terminal domain"/>
    <property type="match status" value="1"/>
</dbReference>
<dbReference type="InterPro" id="IPR035965">
    <property type="entry name" value="PAS-like_dom_sf"/>
</dbReference>
<protein>
    <recommendedName>
        <fullName evidence="2">histidine kinase</fullName>
        <ecNumber evidence="2">2.7.13.3</ecNumber>
    </recommendedName>
</protein>
<evidence type="ECO:0000256" key="1">
    <source>
        <dbReference type="ARBA" id="ARBA00000085"/>
    </source>
</evidence>
<evidence type="ECO:0000256" key="4">
    <source>
        <dbReference type="ARBA" id="ARBA00022679"/>
    </source>
</evidence>
<dbReference type="SUPFAM" id="SSF55785">
    <property type="entry name" value="PYP-like sensor domain (PAS domain)"/>
    <property type="match status" value="1"/>
</dbReference>
<dbReference type="EC" id="2.7.13.3" evidence="2"/>
<dbReference type="PROSITE" id="PS50109">
    <property type="entry name" value="HIS_KIN"/>
    <property type="match status" value="1"/>
</dbReference>
<dbReference type="InterPro" id="IPR036097">
    <property type="entry name" value="HisK_dim/P_sf"/>
</dbReference>
<evidence type="ECO:0000256" key="3">
    <source>
        <dbReference type="ARBA" id="ARBA00022553"/>
    </source>
</evidence>
<gene>
    <name evidence="11" type="ORF">LVJ94_46410</name>
</gene>
<evidence type="ECO:0000256" key="5">
    <source>
        <dbReference type="ARBA" id="ARBA00022741"/>
    </source>
</evidence>
<proteinExistence type="predicted"/>
<dbReference type="Gene3D" id="1.10.287.130">
    <property type="match status" value="1"/>
</dbReference>
<dbReference type="Gene3D" id="3.30.450.20">
    <property type="entry name" value="PAS domain"/>
    <property type="match status" value="1"/>
</dbReference>
<reference evidence="11" key="1">
    <citation type="submission" date="2021-12" db="EMBL/GenBank/DDBJ databases">
        <title>Discovery of the Pendulisporaceae a myxobacterial family with distinct sporulation behavior and unique specialized metabolism.</title>
        <authorList>
            <person name="Garcia R."/>
            <person name="Popoff A."/>
            <person name="Bader C.D."/>
            <person name="Loehr J."/>
            <person name="Walesch S."/>
            <person name="Walt C."/>
            <person name="Boldt J."/>
            <person name="Bunk B."/>
            <person name="Haeckl F.J.F.P.J."/>
            <person name="Gunesch A.P."/>
            <person name="Birkelbach J."/>
            <person name="Nuebel U."/>
            <person name="Pietschmann T."/>
            <person name="Bach T."/>
            <person name="Mueller R."/>
        </authorList>
    </citation>
    <scope>NUCLEOTIDE SEQUENCE</scope>
    <source>
        <strain evidence="11">MSr11367</strain>
    </source>
</reference>
<keyword evidence="12" id="KW-1185">Reference proteome</keyword>
<dbReference type="GO" id="GO:0016301">
    <property type="term" value="F:kinase activity"/>
    <property type="evidence" value="ECO:0007669"/>
    <property type="project" value="UniProtKB-KW"/>
</dbReference>
<keyword evidence="3" id="KW-0597">Phosphoprotein</keyword>
<dbReference type="EMBL" id="CP089983">
    <property type="protein sequence ID" value="WXB04325.1"/>
    <property type="molecule type" value="Genomic_DNA"/>
</dbReference>
<dbReference type="InterPro" id="IPR013656">
    <property type="entry name" value="PAS_4"/>
</dbReference>
<name>A0ABZ2L0I5_9BACT</name>
<dbReference type="SMART" id="SM00387">
    <property type="entry name" value="HATPase_c"/>
    <property type="match status" value="1"/>
</dbReference>
<keyword evidence="6 11" id="KW-0418">Kinase</keyword>
<evidence type="ECO:0000256" key="9">
    <source>
        <dbReference type="SAM" id="MobiDB-lite"/>
    </source>
</evidence>
<feature type="region of interest" description="Disordered" evidence="9">
    <location>
        <begin position="341"/>
        <end position="365"/>
    </location>
</feature>
<keyword evidence="8" id="KW-0902">Two-component regulatory system</keyword>
<evidence type="ECO:0000256" key="2">
    <source>
        <dbReference type="ARBA" id="ARBA00012438"/>
    </source>
</evidence>
<dbReference type="InterPro" id="IPR004358">
    <property type="entry name" value="Sig_transdc_His_kin-like_C"/>
</dbReference>
<dbReference type="RefSeq" id="WP_394833964.1">
    <property type="nucleotide sequence ID" value="NZ_CP089929.1"/>
</dbReference>
<evidence type="ECO:0000256" key="6">
    <source>
        <dbReference type="ARBA" id="ARBA00022777"/>
    </source>
</evidence>
<dbReference type="PANTHER" id="PTHR42878">
    <property type="entry name" value="TWO-COMPONENT HISTIDINE KINASE"/>
    <property type="match status" value="1"/>
</dbReference>
<dbReference type="InterPro" id="IPR005467">
    <property type="entry name" value="His_kinase_dom"/>
</dbReference>